<organism evidence="2 3">
    <name type="scientific">Saccharicrinis fermentans DSM 9555 = JCM 21142</name>
    <dbReference type="NCBI Taxonomy" id="869213"/>
    <lineage>
        <taxon>Bacteria</taxon>
        <taxon>Pseudomonadati</taxon>
        <taxon>Bacteroidota</taxon>
        <taxon>Bacteroidia</taxon>
        <taxon>Marinilabiliales</taxon>
        <taxon>Marinilabiliaceae</taxon>
        <taxon>Saccharicrinis</taxon>
    </lineage>
</organism>
<feature type="chain" id="PRO_5004907451" description="DUF3108 domain-containing protein" evidence="1">
    <location>
        <begin position="21"/>
        <end position="208"/>
    </location>
</feature>
<dbReference type="eggNOG" id="COG3170">
    <property type="taxonomic scope" value="Bacteria"/>
</dbReference>
<evidence type="ECO:0000313" key="3">
    <source>
        <dbReference type="Proteomes" id="UP000019402"/>
    </source>
</evidence>
<keyword evidence="3" id="KW-1185">Reference proteome</keyword>
<name>W7YPR3_9BACT</name>
<dbReference type="EMBL" id="BAMD01000045">
    <property type="protein sequence ID" value="GAF04419.1"/>
    <property type="molecule type" value="Genomic_DNA"/>
</dbReference>
<feature type="signal peptide" evidence="1">
    <location>
        <begin position="1"/>
        <end position="20"/>
    </location>
</feature>
<evidence type="ECO:0000256" key="1">
    <source>
        <dbReference type="SAM" id="SignalP"/>
    </source>
</evidence>
<protein>
    <recommendedName>
        <fullName evidence="4">DUF3108 domain-containing protein</fullName>
    </recommendedName>
</protein>
<dbReference type="Pfam" id="PF11306">
    <property type="entry name" value="DUF3108"/>
    <property type="match status" value="1"/>
</dbReference>
<accession>W7YPR3</accession>
<dbReference type="InterPro" id="IPR021457">
    <property type="entry name" value="DUF3108"/>
</dbReference>
<comment type="caution">
    <text evidence="2">The sequence shown here is derived from an EMBL/GenBank/DDBJ whole genome shotgun (WGS) entry which is preliminary data.</text>
</comment>
<evidence type="ECO:0008006" key="4">
    <source>
        <dbReference type="Google" id="ProtNLM"/>
    </source>
</evidence>
<evidence type="ECO:0000313" key="2">
    <source>
        <dbReference type="EMBL" id="GAF04419.1"/>
    </source>
</evidence>
<proteinExistence type="predicted"/>
<reference evidence="2 3" key="1">
    <citation type="journal article" date="2014" name="Genome Announc.">
        <title>Draft Genome Sequence of Cytophaga fermentans JCM 21142T, a Facultative Anaerobe Isolated from Marine Mud.</title>
        <authorList>
            <person name="Starns D."/>
            <person name="Oshima K."/>
            <person name="Suda W."/>
            <person name="Iino T."/>
            <person name="Yuki M."/>
            <person name="Inoue J."/>
            <person name="Kitamura K."/>
            <person name="Iida T."/>
            <person name="Darby A."/>
            <person name="Hattori M."/>
            <person name="Ohkuma M."/>
        </authorList>
    </citation>
    <scope>NUCLEOTIDE SEQUENCE [LARGE SCALE GENOMIC DNA]</scope>
    <source>
        <strain evidence="2 3">JCM 21142</strain>
    </source>
</reference>
<keyword evidence="1" id="KW-0732">Signal</keyword>
<dbReference type="OrthoDB" id="9808473at2"/>
<dbReference type="STRING" id="869213.GCA_000517085_03796"/>
<gene>
    <name evidence="2" type="ORF">JCM21142_83123</name>
</gene>
<dbReference type="AlphaFoldDB" id="W7YPR3"/>
<sequence>MHHHITFIVLLLLGVVNLTAQNKPSTGENQTYQSGEKLTYSLKYGFIKGGYISFTVKDTLWEGTHTQELKLFAKTSGMVDAIFKVRDTYISYIDPTSDQPLKSVRDIREGRYKYYNEVTYDYTTLHDDSITIHSKKSGNVRVPPTIHDIVSAFYYARRYKFNDAMKVGDILEFTTYFSDEIFPLKIKYMGNERISTASEIESVIFFIP</sequence>
<dbReference type="Proteomes" id="UP000019402">
    <property type="component" value="Unassembled WGS sequence"/>
</dbReference>